<dbReference type="EMBL" id="CP000934">
    <property type="protein sequence ID" value="ACE84640.1"/>
    <property type="molecule type" value="Genomic_DNA"/>
</dbReference>
<dbReference type="Gene3D" id="1.10.132.90">
    <property type="match status" value="1"/>
</dbReference>
<organism evidence="3 4">
    <name type="scientific">Cellvibrio japonicus (strain Ueda107)</name>
    <name type="common">Pseudomonas fluorescens subsp. cellulosa</name>
    <dbReference type="NCBI Taxonomy" id="498211"/>
    <lineage>
        <taxon>Bacteria</taxon>
        <taxon>Pseudomonadati</taxon>
        <taxon>Pseudomonadota</taxon>
        <taxon>Gammaproteobacteria</taxon>
        <taxon>Cellvibrionales</taxon>
        <taxon>Cellvibrionaceae</taxon>
        <taxon>Cellvibrio</taxon>
    </lineage>
</organism>
<evidence type="ECO:0000256" key="1">
    <source>
        <dbReference type="SAM" id="MobiDB-lite"/>
    </source>
</evidence>
<reference evidence="3 4" key="1">
    <citation type="journal article" date="2008" name="J. Bacteriol.">
        <title>Insights into plant cell wall degradation from the genome sequence of the soil bacterium Cellvibrio japonicus.</title>
        <authorList>
            <person name="Deboy R.T."/>
            <person name="Mongodin E.F."/>
            <person name="Fouts D.E."/>
            <person name="Tailford L.E."/>
            <person name="Khouri H."/>
            <person name="Emerson J.B."/>
            <person name="Mohamoud Y."/>
            <person name="Watkins K."/>
            <person name="Henrissat B."/>
            <person name="Gilbert H.J."/>
            <person name="Nelson K.E."/>
        </authorList>
    </citation>
    <scope>NUCLEOTIDE SEQUENCE [LARGE SCALE GENOMIC DNA]</scope>
    <source>
        <strain evidence="3 4">Ueda107</strain>
    </source>
</reference>
<dbReference type="HOGENOM" id="CLU_614951_0_0_6"/>
<dbReference type="eggNOG" id="COG3170">
    <property type="taxonomic scope" value="Bacteria"/>
</dbReference>
<dbReference type="RefSeq" id="WP_012487430.1">
    <property type="nucleotide sequence ID" value="NC_010995.1"/>
</dbReference>
<dbReference type="Proteomes" id="UP000001036">
    <property type="component" value="Chromosome"/>
</dbReference>
<keyword evidence="4" id="KW-1185">Reference proteome</keyword>
<dbReference type="AlphaFoldDB" id="B3PFU7"/>
<sequence length="426" mass="45845">MNINPLNSPNQLLTSQDAQTQAQMAKRLTSTSSPVSNSTAATPAPKTLEEKRQEALLLVDQTLARAYEKLSSRTLSATEQYQAFEPLTAEKVANNILGFIERRLRQDAAEGATPEQLEARLEAGLSGFKKGFAEAEEKLKALDLLAPKVSADIGKTYDLVIKGIDDLRQGILDGVKTPEPQAEPPSTALANAGSRIQSFANLGSASSRSFEFELTTREGDKVRISAAASQSLGLAYAAARDGQSSSLSLEGSYSSSQRFSLSIEGELNDDELGAINKLLGDVNDLAGRFYAGDLDAAWNQALALGFDSTQIADYAFRLTQVDVQVVNLRETITNGAPATDLPEPVNSASDFVSSLLSQLDAASTFREPFKLLESLAAGVDRLYRQDKESALNSPVSFADFIRERLLELSARQTDNQPESAPADTRS</sequence>
<evidence type="ECO:0000313" key="3">
    <source>
        <dbReference type="EMBL" id="ACE84640.1"/>
    </source>
</evidence>
<accession>B3PFU7</accession>
<feature type="domain" description="DUF5610" evidence="2">
    <location>
        <begin position="53"/>
        <end position="167"/>
    </location>
</feature>
<dbReference type="KEGG" id="cja:CJA_1812"/>
<proteinExistence type="predicted"/>
<feature type="region of interest" description="Disordered" evidence="1">
    <location>
        <begin position="1"/>
        <end position="48"/>
    </location>
</feature>
<name>B3PFU7_CELJU</name>
<dbReference type="Pfam" id="PF18433">
    <property type="entry name" value="DUF5610"/>
    <property type="match status" value="1"/>
</dbReference>
<evidence type="ECO:0000313" key="4">
    <source>
        <dbReference type="Proteomes" id="UP000001036"/>
    </source>
</evidence>
<dbReference type="STRING" id="498211.CJA_1812"/>
<protein>
    <recommendedName>
        <fullName evidence="2">DUF5610 domain-containing protein</fullName>
    </recommendedName>
</protein>
<gene>
    <name evidence="3" type="ordered locus">CJA_1812</name>
</gene>
<dbReference type="InterPro" id="IPR041651">
    <property type="entry name" value="DUF5610"/>
</dbReference>
<feature type="compositionally biased region" description="Polar residues" evidence="1">
    <location>
        <begin position="1"/>
        <end position="41"/>
    </location>
</feature>
<evidence type="ECO:0000259" key="2">
    <source>
        <dbReference type="Pfam" id="PF18433"/>
    </source>
</evidence>
<dbReference type="OrthoDB" id="7366224at2"/>